<keyword evidence="19" id="KW-1185">Reference proteome</keyword>
<dbReference type="GO" id="GO:0019104">
    <property type="term" value="F:DNA N-glycosylase activity"/>
    <property type="evidence" value="ECO:0007669"/>
    <property type="project" value="InterPro"/>
</dbReference>
<evidence type="ECO:0000256" key="15">
    <source>
        <dbReference type="SAM" id="MobiDB-lite"/>
    </source>
</evidence>
<feature type="non-terminal residue" evidence="18">
    <location>
        <position position="1"/>
    </location>
</feature>
<dbReference type="GO" id="GO:0046872">
    <property type="term" value="F:metal ion binding"/>
    <property type="evidence" value="ECO:0007669"/>
    <property type="project" value="UniProtKB-KW"/>
</dbReference>
<keyword evidence="16" id="KW-1133">Transmembrane helix</keyword>
<protein>
    <submittedName>
        <fullName evidence="18">Transcriptional activator DEMETER</fullName>
    </submittedName>
</protein>
<dbReference type="PANTHER" id="PTHR46213">
    <property type="entry name" value="TRANSCRIPTIONAL ACTIVATOR DEMETER"/>
    <property type="match status" value="1"/>
</dbReference>
<feature type="region of interest" description="Disordered" evidence="15">
    <location>
        <begin position="697"/>
        <end position="716"/>
    </location>
</feature>
<dbReference type="InterPro" id="IPR003651">
    <property type="entry name" value="Endonuclease3_FeS-loop_motif"/>
</dbReference>
<keyword evidence="8" id="KW-0378">Hydrolase</keyword>
<comment type="caution">
    <text evidence="18">The sequence shown here is derived from an EMBL/GenBank/DDBJ whole genome shotgun (WGS) entry which is preliminary data.</text>
</comment>
<keyword evidence="13" id="KW-0539">Nucleus</keyword>
<evidence type="ECO:0000313" key="19">
    <source>
        <dbReference type="Proteomes" id="UP000289340"/>
    </source>
</evidence>
<evidence type="ECO:0000256" key="2">
    <source>
        <dbReference type="ARBA" id="ARBA00004123"/>
    </source>
</evidence>
<gene>
    <name evidence="18" type="ORF">D0Y65_027611</name>
</gene>
<dbReference type="SMART" id="SM00478">
    <property type="entry name" value="ENDO3c"/>
    <property type="match status" value="1"/>
</dbReference>
<evidence type="ECO:0000256" key="13">
    <source>
        <dbReference type="ARBA" id="ARBA00023242"/>
    </source>
</evidence>
<keyword evidence="14" id="KW-0326">Glycosidase</keyword>
<dbReference type="Gene3D" id="1.10.1670.10">
    <property type="entry name" value="Helix-hairpin-Helix base-excision DNA repair enzymes (C-terminal)"/>
    <property type="match status" value="1"/>
</dbReference>
<feature type="domain" description="HhH-GPD" evidence="17">
    <location>
        <begin position="1389"/>
        <end position="1551"/>
    </location>
</feature>
<comment type="subcellular location">
    <subcellularLocation>
        <location evidence="2">Nucleus</location>
    </subcellularLocation>
</comment>
<evidence type="ECO:0000256" key="3">
    <source>
        <dbReference type="ARBA" id="ARBA00005646"/>
    </source>
</evidence>
<dbReference type="Pfam" id="PF15629">
    <property type="entry name" value="Perm-CXXC"/>
    <property type="match status" value="1"/>
</dbReference>
<feature type="region of interest" description="Disordered" evidence="15">
    <location>
        <begin position="735"/>
        <end position="769"/>
    </location>
</feature>
<evidence type="ECO:0000259" key="17">
    <source>
        <dbReference type="SMART" id="SM00478"/>
    </source>
</evidence>
<dbReference type="GO" id="GO:0141166">
    <property type="term" value="P:chromosomal 5-methylcytosine DNA demethylation pathway"/>
    <property type="evidence" value="ECO:0007669"/>
    <property type="project" value="InterPro"/>
</dbReference>
<dbReference type="InterPro" id="IPR028924">
    <property type="entry name" value="Perm-CXXC"/>
</dbReference>
<dbReference type="GO" id="GO:0051539">
    <property type="term" value="F:4 iron, 4 sulfur cluster binding"/>
    <property type="evidence" value="ECO:0007669"/>
    <property type="project" value="UniProtKB-KW"/>
</dbReference>
<reference evidence="18 19" key="1">
    <citation type="submission" date="2018-09" db="EMBL/GenBank/DDBJ databases">
        <title>A high-quality reference genome of wild soybean provides a powerful tool to mine soybean genomes.</title>
        <authorList>
            <person name="Xie M."/>
            <person name="Chung C.Y.L."/>
            <person name="Li M.-W."/>
            <person name="Wong F.-L."/>
            <person name="Chan T.-F."/>
            <person name="Lam H.-M."/>
        </authorList>
    </citation>
    <scope>NUCLEOTIDE SEQUENCE [LARGE SCALE GENOMIC DNA]</scope>
    <source>
        <strain evidence="19">cv. W05</strain>
        <tissue evidence="18">Hypocotyl of etiolated seedlings</tissue>
    </source>
</reference>
<keyword evidence="9" id="KW-0408">Iron</keyword>
<feature type="region of interest" description="Disordered" evidence="15">
    <location>
        <begin position="1321"/>
        <end position="1370"/>
    </location>
</feature>
<comment type="similarity">
    <text evidence="3">Belongs to the DNA glycosylase family. DEMETER subfamily.</text>
</comment>
<keyword evidence="5" id="KW-0004">4Fe-4S</keyword>
<dbReference type="InterPro" id="IPR023170">
    <property type="entry name" value="HhH_base_excis_C"/>
</dbReference>
<evidence type="ECO:0000256" key="14">
    <source>
        <dbReference type="ARBA" id="ARBA00023295"/>
    </source>
</evidence>
<dbReference type="GO" id="GO:0003906">
    <property type="term" value="F:DNA-(apurinic or apyrimidinic site) endonuclease activity"/>
    <property type="evidence" value="ECO:0007669"/>
    <property type="project" value="UniProtKB-ARBA"/>
</dbReference>
<evidence type="ECO:0000256" key="11">
    <source>
        <dbReference type="ARBA" id="ARBA00023125"/>
    </source>
</evidence>
<organism evidence="18 19">
    <name type="scientific">Glycine soja</name>
    <name type="common">Wild soybean</name>
    <dbReference type="NCBI Taxonomy" id="3848"/>
    <lineage>
        <taxon>Eukaryota</taxon>
        <taxon>Viridiplantae</taxon>
        <taxon>Streptophyta</taxon>
        <taxon>Embryophyta</taxon>
        <taxon>Tracheophyta</taxon>
        <taxon>Spermatophyta</taxon>
        <taxon>Magnoliopsida</taxon>
        <taxon>eudicotyledons</taxon>
        <taxon>Gunneridae</taxon>
        <taxon>Pentapetalae</taxon>
        <taxon>rosids</taxon>
        <taxon>fabids</taxon>
        <taxon>Fabales</taxon>
        <taxon>Fabaceae</taxon>
        <taxon>Papilionoideae</taxon>
        <taxon>50 kb inversion clade</taxon>
        <taxon>NPAAA clade</taxon>
        <taxon>indigoferoid/millettioid clade</taxon>
        <taxon>Phaseoleae</taxon>
        <taxon>Glycine</taxon>
        <taxon>Glycine subgen. Soja</taxon>
    </lineage>
</organism>
<evidence type="ECO:0000256" key="7">
    <source>
        <dbReference type="ARBA" id="ARBA00022763"/>
    </source>
</evidence>
<evidence type="ECO:0000313" key="18">
    <source>
        <dbReference type="EMBL" id="RZB88191.1"/>
    </source>
</evidence>
<dbReference type="SMART" id="SM00525">
    <property type="entry name" value="FES"/>
    <property type="match status" value="1"/>
</dbReference>
<feature type="compositionally biased region" description="Basic and acidic residues" evidence="15">
    <location>
        <begin position="1209"/>
        <end position="1220"/>
    </location>
</feature>
<evidence type="ECO:0000256" key="16">
    <source>
        <dbReference type="SAM" id="Phobius"/>
    </source>
</evidence>
<dbReference type="InterPro" id="IPR028925">
    <property type="entry name" value="RRM_DME"/>
</dbReference>
<comment type="cofactor">
    <cofactor evidence="1">
        <name>[4Fe-4S] cluster</name>
        <dbReference type="ChEBI" id="CHEBI:49883"/>
    </cofactor>
</comment>
<evidence type="ECO:0000256" key="4">
    <source>
        <dbReference type="ARBA" id="ARBA00008343"/>
    </source>
</evidence>
<keyword evidence="16" id="KW-0812">Transmembrane</keyword>
<evidence type="ECO:0000256" key="9">
    <source>
        <dbReference type="ARBA" id="ARBA00023004"/>
    </source>
</evidence>
<feature type="region of interest" description="Disordered" evidence="15">
    <location>
        <begin position="1048"/>
        <end position="1077"/>
    </location>
</feature>
<dbReference type="GO" id="GO:0035514">
    <property type="term" value="F:DNA demethylase activity"/>
    <property type="evidence" value="ECO:0007669"/>
    <property type="project" value="InterPro"/>
</dbReference>
<sequence length="1908" mass="215556">AKSSKGRIQFRITAEAAVVVVALAYSIQIVKIWNFFRWVSNHMTVLLQMSNKTMLSMNFGKQLLGQDDRQFEMNNTWVPIPPEKLIQLTSNTPSDWPVNQMSGPNYQEISVPGSDYMKEKLMHYPGPHQNLPLMGQIGHQTRENKMFDGKLMHRNSVLDYIPGSYTQPWHYESNGSNSNTSEQLLKKDITNIDSANRNLDVNNNMAARNPLLSMFYPQASSDMSDPYAGVQRCNIHSALDILFREANSLLFPNRNSEFGGSSSNSLLNNDIHCSVPNQLEGFFSEIPYGDPYHNYNLNYVPIAEAGTTASFTNSLQSVPAEAGATASFTNSLQSVPAEADATASFTNSLQSVPKLMDQLKFVDNQFFTIPDYIIAESTSQEKDKQKDLVSSTQNEVREHCDGLLQENVDSSSAAISTTYGDQKGSDNIRGKGSDLGFDLNKTPEQKATQRRKHRPKVIKEAKPKRTPKPATQKTQVKENLHKKRKYVRKTAATPQTDVIEESVDSIVATKKSCRRALNFDLEHNKYASQSTIGCQQEINHRNEKAFNTTSDHKATEMLDGATMTYGKNSALLISSWDELTVENQQPRNTEDNTLLLHEKQANNILSERKSITALSATTQEPQIAKFLVAEEGPAQEDSDLCQEGNNGCMHQYIHTKQIANRYQSEACFENSQKTREPICQNTLQLVPNILSNSIEAAKGSKRKYRKRTQKQHDSATNSCDTSLCQETLQAHGNFRGATPAKDVIKKQKIKKTQNRHNAKISGRSSSQIMSKEKIGFHTQSNEEIPYICIESNRFVEQQNNGTLTGECFAISGNAYEIICRPNDLKLRESNMSEMEGLKALVPYNGDRSVVPYQEFELLKKHKPRPKVDLDAETERTWKLLMGKVGSEGLEETDKEKEKWWDKERNVFHGRVDSFIARMHLIQGDRRFSKWKGSVVDSVIGVFLTQNVSDHLSSSAFMSLASRFPLQSKSSKKTYDVDTNTLFKEAGLNILNPADTITSYGYGTLNQPTYHLGFETPHHAKELWRDCETSRTKGSLIKLNNQSSVEEFLSPQDSLDSSITQDARNRYSSGSNSESEGLDCRCEHRKTQFLTSTNSLQVGKTTMFQEFYNSVNGVSLFEERNKDGQLHPAEQVKQNCSIGRNSSPNVCSAFSHPSNFAYPPKQLPVVPSTDYGLYYSDTQGLKTIQMNGEKFSWTETVSVHSEFQDNNSGNRKEGDSADKPTEIQYTNGTLGSPEIPTIDPYEPLSKYLVLPQDTSQFGSHTNYSQPSLNHHIVGQKSLESESREFTNSLNASRILGRYQDGVVNDSYNIPKDAEGLDSKKISAANSQGCSENSRAESNPQKQVYYPNPINKKSQIKVSKARKEKPETEKKLASDWDKLRKEVQVNGTEKERSMDTMDSLDYEAVRCASVKEISKTIKERGMNNLLAERIKEFLDRLVTEHGSIDLEWLRHVPQDKAKDFLLSFRGLGLKSVECVRLLTLQNIAFPVDTNVGRIAVRLGWVPLQPLPEALQLHLLELYPVLEAVQKYLWPRLCKLDQRTLYELHYQMITFGKVFCTKKKPKCNACPMRAECRHFASAFASARLALPGPEEKHIVSMHVPIAAERNYFVNENPMVLPLLENNLSRQVSPQSWQCEPIIEEPATPEREWTEAEESDMEDFFKEDSDEILSIDLNAKKSTVNVQNYLQEYNEHNEGCMSKALVALNPRSASIPTPKLKNVSRLRTEHQVYELPDSHPLLEKMDKREPDDPSPYLLAIWTPGETPNSVEPPERRCGSQDSALCNDNTCFSCNSIREANSQTVRGTLLIPCRTATRGSFPLNGTYFQVNELFADHASSVQPIDIPREWIWNLPRRTVYFGTSVSSIFKDLSTQEIQHCFWRGFVCVRGFDQKERAPRPLQARLHFSASRLAKTEK</sequence>
<dbReference type="CDD" id="cd00056">
    <property type="entry name" value="ENDO3c"/>
    <property type="match status" value="1"/>
</dbReference>
<feature type="compositionally biased region" description="Basic residues" evidence="15">
    <location>
        <begin position="746"/>
        <end position="758"/>
    </location>
</feature>
<feature type="region of interest" description="Disordered" evidence="15">
    <location>
        <begin position="1201"/>
        <end position="1234"/>
    </location>
</feature>
<dbReference type="InterPro" id="IPR011257">
    <property type="entry name" value="DNA_glycosylase"/>
</dbReference>
<dbReference type="GO" id="GO:0006284">
    <property type="term" value="P:base-excision repair"/>
    <property type="evidence" value="ECO:0007669"/>
    <property type="project" value="InterPro"/>
</dbReference>
<keyword evidence="6" id="KW-0479">Metal-binding</keyword>
<evidence type="ECO:0000256" key="8">
    <source>
        <dbReference type="ARBA" id="ARBA00022801"/>
    </source>
</evidence>
<comment type="similarity">
    <text evidence="4">Belongs to the Nth/MutY family.</text>
</comment>
<proteinExistence type="inferred from homology"/>
<accession>A0A445IQ38</accession>
<feature type="compositionally biased region" description="Basic and acidic residues" evidence="15">
    <location>
        <begin position="423"/>
        <end position="432"/>
    </location>
</feature>
<dbReference type="FunFam" id="1.10.1670.10:FF:000004">
    <property type="entry name" value="DNA glycosylase/AP lyase ROS1"/>
    <property type="match status" value="1"/>
</dbReference>
<dbReference type="GO" id="GO:0003677">
    <property type="term" value="F:DNA binding"/>
    <property type="evidence" value="ECO:0007669"/>
    <property type="project" value="UniProtKB-KW"/>
</dbReference>
<keyword evidence="11" id="KW-0238">DNA-binding</keyword>
<feature type="compositionally biased region" description="Basic residues" evidence="15">
    <location>
        <begin position="699"/>
        <end position="709"/>
    </location>
</feature>
<dbReference type="PANTHER" id="PTHR46213:SF24">
    <property type="entry name" value="HHH-GPD DOMAIN-CONTAINING PROTEIN"/>
    <property type="match status" value="1"/>
</dbReference>
<dbReference type="SUPFAM" id="SSF48150">
    <property type="entry name" value="DNA-glycosylase"/>
    <property type="match status" value="1"/>
</dbReference>
<keyword evidence="16" id="KW-0472">Membrane</keyword>
<evidence type="ECO:0000256" key="6">
    <source>
        <dbReference type="ARBA" id="ARBA00022723"/>
    </source>
</evidence>
<dbReference type="Proteomes" id="UP000289340">
    <property type="component" value="Chromosome 10"/>
</dbReference>
<evidence type="ECO:0000256" key="10">
    <source>
        <dbReference type="ARBA" id="ARBA00023014"/>
    </source>
</evidence>
<dbReference type="EMBL" id="QZWG01000010">
    <property type="protein sequence ID" value="RZB88191.1"/>
    <property type="molecule type" value="Genomic_DNA"/>
</dbReference>
<feature type="compositionally biased region" description="Polar residues" evidence="15">
    <location>
        <begin position="1322"/>
        <end position="1340"/>
    </location>
</feature>
<name>A0A445IQ38_GLYSO</name>
<dbReference type="InterPro" id="IPR004035">
    <property type="entry name" value="Endouclease-III_FeS-bd_BS"/>
</dbReference>
<keyword evidence="10" id="KW-0411">Iron-sulfur</keyword>
<dbReference type="InterPro" id="IPR003265">
    <property type="entry name" value="HhH-GPD_domain"/>
</dbReference>
<evidence type="ECO:0000256" key="1">
    <source>
        <dbReference type="ARBA" id="ARBA00001966"/>
    </source>
</evidence>
<dbReference type="GO" id="GO:0005634">
    <property type="term" value="C:nucleus"/>
    <property type="evidence" value="ECO:0007669"/>
    <property type="project" value="UniProtKB-SubCell"/>
</dbReference>
<dbReference type="InterPro" id="IPR044811">
    <property type="entry name" value="DME/ROS1"/>
</dbReference>
<keyword evidence="12" id="KW-0234">DNA repair</keyword>
<feature type="region of interest" description="Disordered" evidence="15">
    <location>
        <begin position="416"/>
        <end position="491"/>
    </location>
</feature>
<evidence type="ECO:0000256" key="12">
    <source>
        <dbReference type="ARBA" id="ARBA00023204"/>
    </source>
</evidence>
<dbReference type="PROSITE" id="PS00764">
    <property type="entry name" value="ENDONUCLEASE_III_1"/>
    <property type="match status" value="1"/>
</dbReference>
<feature type="transmembrane region" description="Helical" evidence="16">
    <location>
        <begin position="12"/>
        <end position="36"/>
    </location>
</feature>
<keyword evidence="7" id="KW-0227">DNA damage</keyword>
<dbReference type="Pfam" id="PF15628">
    <property type="entry name" value="RRM_DME"/>
    <property type="match status" value="1"/>
</dbReference>
<evidence type="ECO:0000256" key="5">
    <source>
        <dbReference type="ARBA" id="ARBA00022485"/>
    </source>
</evidence>
<feature type="compositionally biased region" description="Polar residues" evidence="15">
    <location>
        <begin position="1048"/>
        <end position="1074"/>
    </location>
</feature>